<gene>
    <name evidence="2" type="ORF">DBV15_11568</name>
</gene>
<sequence length="81" mass="9610">MRRTATNCYNSFNRGESYGFVPWFFNPADLRNAIQFSPFLRPFSGDIRWNKRAPFSQLRSNRPRNLPARRTKHRMNSGLDT</sequence>
<protein>
    <submittedName>
        <fullName evidence="2">Uncharacterized protein</fullName>
    </submittedName>
</protein>
<proteinExistence type="predicted"/>
<dbReference type="EMBL" id="QBLH01002166">
    <property type="protein sequence ID" value="TGZ49340.1"/>
    <property type="molecule type" value="Genomic_DNA"/>
</dbReference>
<accession>A0A4S2KJ37</accession>
<comment type="caution">
    <text evidence="2">The sequence shown here is derived from an EMBL/GenBank/DDBJ whole genome shotgun (WGS) entry which is preliminary data.</text>
</comment>
<dbReference type="Proteomes" id="UP000310200">
    <property type="component" value="Unassembled WGS sequence"/>
</dbReference>
<feature type="region of interest" description="Disordered" evidence="1">
    <location>
        <begin position="58"/>
        <end position="81"/>
    </location>
</feature>
<name>A0A4S2KJ37_9HYME</name>
<evidence type="ECO:0000313" key="2">
    <source>
        <dbReference type="EMBL" id="TGZ49340.1"/>
    </source>
</evidence>
<evidence type="ECO:0000256" key="1">
    <source>
        <dbReference type="SAM" id="MobiDB-lite"/>
    </source>
</evidence>
<reference evidence="2 3" key="1">
    <citation type="journal article" date="2019" name="Philos. Trans. R. Soc. Lond., B, Biol. Sci.">
        <title>Ant behaviour and brain gene expression of defending hosts depend on the ecological success of the intruding social parasite.</title>
        <authorList>
            <person name="Kaur R."/>
            <person name="Stoldt M."/>
            <person name="Jongepier E."/>
            <person name="Feldmeyer B."/>
            <person name="Menzel F."/>
            <person name="Bornberg-Bauer E."/>
            <person name="Foitzik S."/>
        </authorList>
    </citation>
    <scope>NUCLEOTIDE SEQUENCE [LARGE SCALE GENOMIC DNA]</scope>
    <source>
        <tissue evidence="2">Whole body</tissue>
    </source>
</reference>
<dbReference type="AlphaFoldDB" id="A0A4S2KJ37"/>
<keyword evidence="3" id="KW-1185">Reference proteome</keyword>
<evidence type="ECO:0000313" key="3">
    <source>
        <dbReference type="Proteomes" id="UP000310200"/>
    </source>
</evidence>
<organism evidence="2 3">
    <name type="scientific">Temnothorax longispinosus</name>
    <dbReference type="NCBI Taxonomy" id="300112"/>
    <lineage>
        <taxon>Eukaryota</taxon>
        <taxon>Metazoa</taxon>
        <taxon>Ecdysozoa</taxon>
        <taxon>Arthropoda</taxon>
        <taxon>Hexapoda</taxon>
        <taxon>Insecta</taxon>
        <taxon>Pterygota</taxon>
        <taxon>Neoptera</taxon>
        <taxon>Endopterygota</taxon>
        <taxon>Hymenoptera</taxon>
        <taxon>Apocrita</taxon>
        <taxon>Aculeata</taxon>
        <taxon>Formicoidea</taxon>
        <taxon>Formicidae</taxon>
        <taxon>Myrmicinae</taxon>
        <taxon>Temnothorax</taxon>
    </lineage>
</organism>